<dbReference type="Proteomes" id="UP000076842">
    <property type="component" value="Unassembled WGS sequence"/>
</dbReference>
<name>A0A165DHN1_9BASI</name>
<reference evidence="1 2" key="1">
    <citation type="journal article" date="2016" name="Mol. Biol. Evol.">
        <title>Comparative Genomics of Early-Diverging Mushroom-Forming Fungi Provides Insights into the Origins of Lignocellulose Decay Capabilities.</title>
        <authorList>
            <person name="Nagy L.G."/>
            <person name="Riley R."/>
            <person name="Tritt A."/>
            <person name="Adam C."/>
            <person name="Daum C."/>
            <person name="Floudas D."/>
            <person name="Sun H."/>
            <person name="Yadav J.S."/>
            <person name="Pangilinan J."/>
            <person name="Larsson K.H."/>
            <person name="Matsuura K."/>
            <person name="Barry K."/>
            <person name="Labutti K."/>
            <person name="Kuo R."/>
            <person name="Ohm R.A."/>
            <person name="Bhattacharya S.S."/>
            <person name="Shirouzu T."/>
            <person name="Yoshinaga Y."/>
            <person name="Martin F.M."/>
            <person name="Grigoriev I.V."/>
            <person name="Hibbett D.S."/>
        </authorList>
    </citation>
    <scope>NUCLEOTIDE SEQUENCE [LARGE SCALE GENOMIC DNA]</scope>
    <source>
        <strain evidence="1 2">HHB12733</strain>
    </source>
</reference>
<gene>
    <name evidence="1" type="ORF">CALCODRAFT_77185</name>
</gene>
<proteinExistence type="predicted"/>
<dbReference type="AlphaFoldDB" id="A0A165DHN1"/>
<accession>A0A165DHN1</accession>
<keyword evidence="2" id="KW-1185">Reference proteome</keyword>
<sequence length="65" mass="7050">MTAQCRVSWVALTSQLHLSLHPQLASPQCSSTMTIDVGCVGKCSLNSKRPLVKHVTHSQFGSVEK</sequence>
<dbReference type="EMBL" id="KV424055">
    <property type="protein sequence ID" value="KZT52809.1"/>
    <property type="molecule type" value="Genomic_DNA"/>
</dbReference>
<evidence type="ECO:0000313" key="2">
    <source>
        <dbReference type="Proteomes" id="UP000076842"/>
    </source>
</evidence>
<evidence type="ECO:0000313" key="1">
    <source>
        <dbReference type="EMBL" id="KZT52809.1"/>
    </source>
</evidence>
<protein>
    <submittedName>
        <fullName evidence="1">Uncharacterized protein</fullName>
    </submittedName>
</protein>
<dbReference type="InParanoid" id="A0A165DHN1"/>
<organism evidence="1 2">
    <name type="scientific">Calocera cornea HHB12733</name>
    <dbReference type="NCBI Taxonomy" id="1353952"/>
    <lineage>
        <taxon>Eukaryota</taxon>
        <taxon>Fungi</taxon>
        <taxon>Dikarya</taxon>
        <taxon>Basidiomycota</taxon>
        <taxon>Agaricomycotina</taxon>
        <taxon>Dacrymycetes</taxon>
        <taxon>Dacrymycetales</taxon>
        <taxon>Dacrymycetaceae</taxon>
        <taxon>Calocera</taxon>
    </lineage>
</organism>